<proteinExistence type="predicted"/>
<evidence type="ECO:0000313" key="2">
    <source>
        <dbReference type="Proteomes" id="UP000177605"/>
    </source>
</evidence>
<dbReference type="PANTHER" id="PTHR43883:SF1">
    <property type="entry name" value="GLUCONOKINASE"/>
    <property type="match status" value="1"/>
</dbReference>
<sequence>MEEGITSEQLEEIGTDFIRRLDIPDQKPDSQFIIVVGGAPGSGKTTAANRMAKMAQAVHVQANSARFLLAKQALRWGENVHKVVRAVLEKLLSDGHSVILDGMITDEKERQMIRDLAAKGDAKSFFIAITCQPDTAQARARARYADNKESSFEDWRAGDFEAYLNSIPERAELLQNAVNSSGGQIEILRNNGSVAELESQVNQAWSKIKTQL</sequence>
<dbReference type="Gene3D" id="3.40.50.300">
    <property type="entry name" value="P-loop containing nucleotide triphosphate hydrolases"/>
    <property type="match status" value="1"/>
</dbReference>
<dbReference type="InterPro" id="IPR027417">
    <property type="entry name" value="P-loop_NTPase"/>
</dbReference>
<dbReference type="AlphaFoldDB" id="A0A1F8EZZ0"/>
<dbReference type="SUPFAM" id="SSF52540">
    <property type="entry name" value="P-loop containing nucleoside triphosphate hydrolases"/>
    <property type="match status" value="1"/>
</dbReference>
<organism evidence="1 2">
    <name type="scientific">Candidatus Yanofskybacteria bacterium RIFCSPHIGHO2_01_FULL_48_25b</name>
    <dbReference type="NCBI Taxonomy" id="1802672"/>
    <lineage>
        <taxon>Bacteria</taxon>
        <taxon>Candidatus Yanofskyibacteriota</taxon>
    </lineage>
</organism>
<dbReference type="PANTHER" id="PTHR43883">
    <property type="entry name" value="SLR0207 PROTEIN"/>
    <property type="match status" value="1"/>
</dbReference>
<dbReference type="Pfam" id="PF13671">
    <property type="entry name" value="AAA_33"/>
    <property type="match status" value="1"/>
</dbReference>
<protein>
    <recommendedName>
        <fullName evidence="3">UDP-N-acetylglucosamine kinase</fullName>
    </recommendedName>
</protein>
<accession>A0A1F8EZZ0</accession>
<gene>
    <name evidence="1" type="ORF">A2669_01510</name>
</gene>
<evidence type="ECO:0000313" key="1">
    <source>
        <dbReference type="EMBL" id="OGN06423.1"/>
    </source>
</evidence>
<dbReference type="Proteomes" id="UP000177605">
    <property type="component" value="Unassembled WGS sequence"/>
</dbReference>
<reference evidence="1 2" key="1">
    <citation type="journal article" date="2016" name="Nat. Commun.">
        <title>Thousands of microbial genomes shed light on interconnected biogeochemical processes in an aquifer system.</title>
        <authorList>
            <person name="Anantharaman K."/>
            <person name="Brown C.T."/>
            <person name="Hug L.A."/>
            <person name="Sharon I."/>
            <person name="Castelle C.J."/>
            <person name="Probst A.J."/>
            <person name="Thomas B.C."/>
            <person name="Singh A."/>
            <person name="Wilkins M.J."/>
            <person name="Karaoz U."/>
            <person name="Brodie E.L."/>
            <person name="Williams K.H."/>
            <person name="Hubbard S.S."/>
            <person name="Banfield J.F."/>
        </authorList>
    </citation>
    <scope>NUCLEOTIDE SEQUENCE [LARGE SCALE GENOMIC DNA]</scope>
</reference>
<comment type="caution">
    <text evidence="1">The sequence shown here is derived from an EMBL/GenBank/DDBJ whole genome shotgun (WGS) entry which is preliminary data.</text>
</comment>
<dbReference type="InterPro" id="IPR052732">
    <property type="entry name" value="Cell-binding_unc_protein"/>
</dbReference>
<name>A0A1F8EZZ0_9BACT</name>
<evidence type="ECO:0008006" key="3">
    <source>
        <dbReference type="Google" id="ProtNLM"/>
    </source>
</evidence>
<dbReference type="EMBL" id="MGJM01000014">
    <property type="protein sequence ID" value="OGN06423.1"/>
    <property type="molecule type" value="Genomic_DNA"/>
</dbReference>